<evidence type="ECO:0000256" key="1">
    <source>
        <dbReference type="ARBA" id="ARBA00008950"/>
    </source>
</evidence>
<dbReference type="AlphaFoldDB" id="A0A401ZJT0"/>
<dbReference type="PIRSF" id="PIRSF000883">
    <property type="entry name" value="Pesterase_MJ0912"/>
    <property type="match status" value="1"/>
</dbReference>
<evidence type="ECO:0000313" key="4">
    <source>
        <dbReference type="Proteomes" id="UP000287224"/>
    </source>
</evidence>
<dbReference type="InterPro" id="IPR011152">
    <property type="entry name" value="Pesterase_MJ0912"/>
</dbReference>
<dbReference type="Proteomes" id="UP000287224">
    <property type="component" value="Unassembled WGS sequence"/>
</dbReference>
<comment type="caution">
    <text evidence="3">The sequence shown here is derived from an EMBL/GenBank/DDBJ whole genome shotgun (WGS) entry which is preliminary data.</text>
</comment>
<dbReference type="PANTHER" id="PTHR42850">
    <property type="entry name" value="METALLOPHOSPHOESTERASE"/>
    <property type="match status" value="1"/>
</dbReference>
<proteinExistence type="inferred from homology"/>
<dbReference type="InterPro" id="IPR050126">
    <property type="entry name" value="Ap4A_hydrolase"/>
</dbReference>
<dbReference type="InterPro" id="IPR029052">
    <property type="entry name" value="Metallo-depent_PP-like"/>
</dbReference>
<evidence type="ECO:0000259" key="2">
    <source>
        <dbReference type="Pfam" id="PF12850"/>
    </source>
</evidence>
<organism evidence="3 4">
    <name type="scientific">Dictyobacter aurantiacus</name>
    <dbReference type="NCBI Taxonomy" id="1936993"/>
    <lineage>
        <taxon>Bacteria</taxon>
        <taxon>Bacillati</taxon>
        <taxon>Chloroflexota</taxon>
        <taxon>Ktedonobacteria</taxon>
        <taxon>Ktedonobacterales</taxon>
        <taxon>Dictyobacteraceae</taxon>
        <taxon>Dictyobacter</taxon>
    </lineage>
</organism>
<reference evidence="4" key="1">
    <citation type="submission" date="2018-12" db="EMBL/GenBank/DDBJ databases">
        <title>Tengunoibacter tsumagoiensis gen. nov., sp. nov., Dictyobacter kobayashii sp. nov., D. alpinus sp. nov., and D. joshuensis sp. nov. and description of Dictyobacteraceae fam. nov. within the order Ktedonobacterales isolated from Tengu-no-mugimeshi.</title>
        <authorList>
            <person name="Wang C.M."/>
            <person name="Zheng Y."/>
            <person name="Sakai Y."/>
            <person name="Toyoda A."/>
            <person name="Minakuchi Y."/>
            <person name="Abe K."/>
            <person name="Yokota A."/>
            <person name="Yabe S."/>
        </authorList>
    </citation>
    <scope>NUCLEOTIDE SEQUENCE [LARGE SCALE GENOMIC DNA]</scope>
    <source>
        <strain evidence="4">S-27</strain>
    </source>
</reference>
<evidence type="ECO:0000313" key="3">
    <source>
        <dbReference type="EMBL" id="GCE07125.1"/>
    </source>
</evidence>
<dbReference type="Pfam" id="PF12850">
    <property type="entry name" value="Metallophos_2"/>
    <property type="match status" value="1"/>
</dbReference>
<protein>
    <submittedName>
        <fullName evidence="3">Serine/threonine protein phosphatase</fullName>
    </submittedName>
</protein>
<gene>
    <name evidence="3" type="ORF">KDAU_44540</name>
</gene>
<dbReference type="PANTHER" id="PTHR42850:SF2">
    <property type="entry name" value="BLL5683 PROTEIN"/>
    <property type="match status" value="1"/>
</dbReference>
<dbReference type="RefSeq" id="WP_126598131.1">
    <property type="nucleotide sequence ID" value="NZ_BIFQ01000001.1"/>
</dbReference>
<feature type="domain" description="Calcineurin-like phosphoesterase" evidence="2">
    <location>
        <begin position="1"/>
        <end position="184"/>
    </location>
</feature>
<dbReference type="InterPro" id="IPR024654">
    <property type="entry name" value="Calcineurin-like_PHP_lpxH"/>
</dbReference>
<keyword evidence="4" id="KW-1185">Reference proteome</keyword>
<dbReference type="GO" id="GO:0016791">
    <property type="term" value="F:phosphatase activity"/>
    <property type="evidence" value="ECO:0007669"/>
    <property type="project" value="TreeGrafter"/>
</dbReference>
<dbReference type="OrthoDB" id="9813918at2"/>
<dbReference type="SUPFAM" id="SSF56300">
    <property type="entry name" value="Metallo-dependent phosphatases"/>
    <property type="match status" value="1"/>
</dbReference>
<dbReference type="EMBL" id="BIFQ01000001">
    <property type="protein sequence ID" value="GCE07125.1"/>
    <property type="molecule type" value="Genomic_DNA"/>
</dbReference>
<accession>A0A401ZJT0</accession>
<sequence>MRIALISDIHGNDVALEAVLTALSTRNINQMICLGDVASTGPQPREVINRLRALGCPVVMGNMDAWLLQPEPREQPDTRRQRWQEIDLWCAQQLSAADRDYLRSFQPGIEYPLPNEKTLVCYHGSPRSYKERILPTTPEKELEQALAGARGELMVGGHTHIQMFRRFKDLLLFNPGSVGLAMDRVSPPADIRQPAFAEYAVVECDDNSLQVELHRTAFDLQAFIQVMHSSGMPHAAWWASCWTEA</sequence>
<dbReference type="Gene3D" id="3.60.21.10">
    <property type="match status" value="1"/>
</dbReference>
<comment type="similarity">
    <text evidence="1">Belongs to the metallophosphoesterase superfamily. YfcE family.</text>
</comment>
<dbReference type="GO" id="GO:0005737">
    <property type="term" value="C:cytoplasm"/>
    <property type="evidence" value="ECO:0007669"/>
    <property type="project" value="TreeGrafter"/>
</dbReference>
<name>A0A401ZJT0_9CHLR</name>